<dbReference type="OrthoDB" id="9799165at2"/>
<evidence type="ECO:0000313" key="1">
    <source>
        <dbReference type="EMBL" id="SHH33313.1"/>
    </source>
</evidence>
<dbReference type="Pfam" id="PF13875">
    <property type="entry name" value="DUF4202"/>
    <property type="match status" value="1"/>
</dbReference>
<evidence type="ECO:0000313" key="2">
    <source>
        <dbReference type="Proteomes" id="UP000184212"/>
    </source>
</evidence>
<organism evidence="1 2">
    <name type="scientific">Chryseolinea serpens</name>
    <dbReference type="NCBI Taxonomy" id="947013"/>
    <lineage>
        <taxon>Bacteria</taxon>
        <taxon>Pseudomonadati</taxon>
        <taxon>Bacteroidota</taxon>
        <taxon>Cytophagia</taxon>
        <taxon>Cytophagales</taxon>
        <taxon>Fulvivirgaceae</taxon>
        <taxon>Chryseolinea</taxon>
    </lineage>
</organism>
<proteinExistence type="predicted"/>
<keyword evidence="2" id="KW-1185">Reference proteome</keyword>
<dbReference type="STRING" id="947013.SAMN04488109_3741"/>
<dbReference type="PANTHER" id="PTHR41729">
    <property type="entry name" value="GLUTAMYL-TRNA SYNTHETASE"/>
    <property type="match status" value="1"/>
</dbReference>
<dbReference type="EMBL" id="FQWQ01000002">
    <property type="protein sequence ID" value="SHH33313.1"/>
    <property type="molecule type" value="Genomic_DNA"/>
</dbReference>
<dbReference type="AlphaFoldDB" id="A0A1M5S5U1"/>
<protein>
    <recommendedName>
        <fullName evidence="3">DUF4202 domain-containing protein</fullName>
    </recommendedName>
</protein>
<accession>A0A1M5S5U1</accession>
<evidence type="ECO:0008006" key="3">
    <source>
        <dbReference type="Google" id="ProtNLM"/>
    </source>
</evidence>
<dbReference type="RefSeq" id="WP_073136842.1">
    <property type="nucleotide sequence ID" value="NZ_FQWQ01000002.1"/>
</dbReference>
<dbReference type="InterPro" id="IPR025255">
    <property type="entry name" value="DUF4202"/>
</dbReference>
<gene>
    <name evidence="1" type="ORF">SAMN04488109_3741</name>
</gene>
<dbReference type="Proteomes" id="UP000184212">
    <property type="component" value="Unassembled WGS sequence"/>
</dbReference>
<sequence>MTQEERFAKVIAMFDDYNQKDPHLESWQGQQVPKELLYAQRMSERLKSYMPDAPEYLVLAARCQHIGRWEIPRNTYPMDRKGYLQWRNQLKVHHCNIADRIMRSYGYDDETIQKVKSLLAKEQLFHHRPDTQALEDVICLVFIEFYLEDFATKHDDAKLVEILRKTLHKMSAKAIESAGKIAVSERVAGLIGQAVTKSL</sequence>
<name>A0A1M5S5U1_9BACT</name>
<dbReference type="PANTHER" id="PTHR41729:SF1">
    <property type="entry name" value="GLUTAMYL-TRNA SYNTHETASE"/>
    <property type="match status" value="1"/>
</dbReference>
<reference evidence="1 2" key="1">
    <citation type="submission" date="2016-11" db="EMBL/GenBank/DDBJ databases">
        <authorList>
            <person name="Jaros S."/>
            <person name="Januszkiewicz K."/>
            <person name="Wedrychowicz H."/>
        </authorList>
    </citation>
    <scope>NUCLEOTIDE SEQUENCE [LARGE SCALE GENOMIC DNA]</scope>
    <source>
        <strain evidence="1 2">DSM 24574</strain>
    </source>
</reference>